<sequence length="160" mass="18035">MASIGFVLGDIVFPVFMFYFLPPLLGIAAAANLFIDALVFFIALRFLNIKLKNRFGILLGLWAIGLATDFAGAFLLHLPLNSHNSSISQLIDYYTIYNSPFTVILILVTVLISALMIYWLDRVMLKKRIPLNQAKRIALIFAVVTAPYAFLIPISWFGRY</sequence>
<evidence type="ECO:0000256" key="1">
    <source>
        <dbReference type="SAM" id="Phobius"/>
    </source>
</evidence>
<feature type="transmembrane region" description="Helical" evidence="1">
    <location>
        <begin position="55"/>
        <end position="76"/>
    </location>
</feature>
<feature type="transmembrane region" description="Helical" evidence="1">
    <location>
        <begin position="20"/>
        <end position="43"/>
    </location>
</feature>
<dbReference type="Proteomes" id="UP000298347">
    <property type="component" value="Unassembled WGS sequence"/>
</dbReference>
<feature type="transmembrane region" description="Helical" evidence="1">
    <location>
        <begin position="138"/>
        <end position="158"/>
    </location>
</feature>
<keyword evidence="1" id="KW-0472">Membrane</keyword>
<keyword evidence="1" id="KW-1133">Transmembrane helix</keyword>
<reference evidence="2 3" key="1">
    <citation type="journal article" date="2015" name="Int. J. Syst. Evol. Microbiol.">
        <title>Sporolactobacillus shoreae sp. nov. and Sporolactobacillus spathodeae sp. nov., two spore-forming lactic acid bacteria isolated from tree barks in Thailand.</title>
        <authorList>
            <person name="Thamacharoensuk T."/>
            <person name="Kitahara M."/>
            <person name="Ohkuma M."/>
            <person name="Thongchul N."/>
            <person name="Tanasupawat S."/>
        </authorList>
    </citation>
    <scope>NUCLEOTIDE SEQUENCE [LARGE SCALE GENOMIC DNA]</scope>
    <source>
        <strain evidence="2 3">BK92</strain>
    </source>
</reference>
<evidence type="ECO:0000313" key="3">
    <source>
        <dbReference type="Proteomes" id="UP000298347"/>
    </source>
</evidence>
<keyword evidence="3" id="KW-1185">Reference proteome</keyword>
<accession>A0A4Z0GLQ4</accession>
<dbReference type="EMBL" id="SRJD01000010">
    <property type="protein sequence ID" value="TGA97941.1"/>
    <property type="molecule type" value="Genomic_DNA"/>
</dbReference>
<proteinExistence type="predicted"/>
<feature type="transmembrane region" description="Helical" evidence="1">
    <location>
        <begin position="96"/>
        <end position="118"/>
    </location>
</feature>
<protein>
    <submittedName>
        <fullName evidence="2">Uncharacterized protein</fullName>
    </submittedName>
</protein>
<gene>
    <name evidence="2" type="ORF">E4665_09720</name>
</gene>
<dbReference type="OrthoDB" id="2085510at2"/>
<evidence type="ECO:0000313" key="2">
    <source>
        <dbReference type="EMBL" id="TGA97941.1"/>
    </source>
</evidence>
<dbReference type="RefSeq" id="WP_135348604.1">
    <property type="nucleotide sequence ID" value="NZ_SRJD01000010.1"/>
</dbReference>
<organism evidence="2 3">
    <name type="scientific">Sporolactobacillus shoreae</name>
    <dbReference type="NCBI Taxonomy" id="1465501"/>
    <lineage>
        <taxon>Bacteria</taxon>
        <taxon>Bacillati</taxon>
        <taxon>Bacillota</taxon>
        <taxon>Bacilli</taxon>
        <taxon>Bacillales</taxon>
        <taxon>Sporolactobacillaceae</taxon>
        <taxon>Sporolactobacillus</taxon>
    </lineage>
</organism>
<name>A0A4Z0GLQ4_9BACL</name>
<dbReference type="AlphaFoldDB" id="A0A4Z0GLQ4"/>
<keyword evidence="1" id="KW-0812">Transmembrane</keyword>
<comment type="caution">
    <text evidence="2">The sequence shown here is derived from an EMBL/GenBank/DDBJ whole genome shotgun (WGS) entry which is preliminary data.</text>
</comment>